<comment type="caution">
    <text evidence="1">The sequence shown here is derived from an EMBL/GenBank/DDBJ whole genome shotgun (WGS) entry which is preliminary data.</text>
</comment>
<proteinExistence type="predicted"/>
<accession>A0AA39JB28</accession>
<name>A0AA39JB28_ARMTA</name>
<reference evidence="1" key="1">
    <citation type="submission" date="2023-06" db="EMBL/GenBank/DDBJ databases">
        <authorList>
            <consortium name="Lawrence Berkeley National Laboratory"/>
            <person name="Ahrendt S."/>
            <person name="Sahu N."/>
            <person name="Indic B."/>
            <person name="Wong-Bajracharya J."/>
            <person name="Merenyi Z."/>
            <person name="Ke H.-M."/>
            <person name="Monk M."/>
            <person name="Kocsube S."/>
            <person name="Drula E."/>
            <person name="Lipzen A."/>
            <person name="Balint B."/>
            <person name="Henrissat B."/>
            <person name="Andreopoulos B."/>
            <person name="Martin F.M."/>
            <person name="Harder C.B."/>
            <person name="Rigling D."/>
            <person name="Ford K.L."/>
            <person name="Foster G.D."/>
            <person name="Pangilinan J."/>
            <person name="Papanicolaou A."/>
            <person name="Barry K."/>
            <person name="LaButti K."/>
            <person name="Viragh M."/>
            <person name="Koriabine M."/>
            <person name="Yan M."/>
            <person name="Riley R."/>
            <person name="Champramary S."/>
            <person name="Plett K.L."/>
            <person name="Tsai I.J."/>
            <person name="Slot J."/>
            <person name="Sipos G."/>
            <person name="Plett J."/>
            <person name="Nagy L.G."/>
            <person name="Grigoriev I.V."/>
        </authorList>
    </citation>
    <scope>NUCLEOTIDE SEQUENCE</scope>
    <source>
        <strain evidence="1">CCBAS 213</strain>
    </source>
</reference>
<organism evidence="1 2">
    <name type="scientific">Armillaria tabescens</name>
    <name type="common">Ringless honey mushroom</name>
    <name type="synonym">Agaricus tabescens</name>
    <dbReference type="NCBI Taxonomy" id="1929756"/>
    <lineage>
        <taxon>Eukaryota</taxon>
        <taxon>Fungi</taxon>
        <taxon>Dikarya</taxon>
        <taxon>Basidiomycota</taxon>
        <taxon>Agaricomycotina</taxon>
        <taxon>Agaricomycetes</taxon>
        <taxon>Agaricomycetidae</taxon>
        <taxon>Agaricales</taxon>
        <taxon>Marasmiineae</taxon>
        <taxon>Physalacriaceae</taxon>
        <taxon>Desarmillaria</taxon>
    </lineage>
</organism>
<evidence type="ECO:0000313" key="1">
    <source>
        <dbReference type="EMBL" id="KAK0438705.1"/>
    </source>
</evidence>
<dbReference type="EMBL" id="JAUEPS010000094">
    <property type="protein sequence ID" value="KAK0438705.1"/>
    <property type="molecule type" value="Genomic_DNA"/>
</dbReference>
<keyword evidence="2" id="KW-1185">Reference proteome</keyword>
<dbReference type="Proteomes" id="UP001175211">
    <property type="component" value="Unassembled WGS sequence"/>
</dbReference>
<dbReference type="AlphaFoldDB" id="A0AA39JB28"/>
<protein>
    <submittedName>
        <fullName evidence="1">Uncharacterized protein</fullName>
    </submittedName>
</protein>
<dbReference type="RefSeq" id="XP_060323014.1">
    <property type="nucleotide sequence ID" value="XM_060470418.1"/>
</dbReference>
<gene>
    <name evidence="1" type="ORF">EV420DRAFT_1486588</name>
</gene>
<dbReference type="GeneID" id="85353966"/>
<sequence>MKAPIWGRVLADGKPKVLRHPKCMPRLLVPVPSSGIPKLGFRVILFFRDTPNLSFGFLYYWSRNEYSGSDFSGTHIYGTHYAETCTQMDTFGIESGQLGMFSLESTCRNFWYWTKFQYGYYNQDILNFWIPRVTRYGLLQGSIWTNTSHVAQVLTSQTDPWGRHLAFSNGILHASMALKYERQHKSTLRLRQKRIRDLGGKIVSSESPERSHTTVVVGMVLPAPGPNKERLGPQP</sequence>
<evidence type="ECO:0000313" key="2">
    <source>
        <dbReference type="Proteomes" id="UP001175211"/>
    </source>
</evidence>